<dbReference type="PROSITE" id="PS50931">
    <property type="entry name" value="HTH_LYSR"/>
    <property type="match status" value="1"/>
</dbReference>
<keyword evidence="2" id="KW-0805">Transcription regulation</keyword>
<dbReference type="GO" id="GO:0003677">
    <property type="term" value="F:DNA binding"/>
    <property type="evidence" value="ECO:0007669"/>
    <property type="project" value="UniProtKB-KW"/>
</dbReference>
<dbReference type="Pfam" id="PF00126">
    <property type="entry name" value="HTH_1"/>
    <property type="match status" value="1"/>
</dbReference>
<dbReference type="Gene3D" id="3.40.190.290">
    <property type="match status" value="1"/>
</dbReference>
<dbReference type="PANTHER" id="PTHR30537:SF5">
    <property type="entry name" value="HTH-TYPE TRANSCRIPTIONAL ACTIVATOR TTDR-RELATED"/>
    <property type="match status" value="1"/>
</dbReference>
<evidence type="ECO:0000313" key="6">
    <source>
        <dbReference type="EMBL" id="SFN14260.1"/>
    </source>
</evidence>
<dbReference type="SUPFAM" id="SSF46785">
    <property type="entry name" value="Winged helix' DNA-binding domain"/>
    <property type="match status" value="1"/>
</dbReference>
<dbReference type="Proteomes" id="UP000198575">
    <property type="component" value="Unassembled WGS sequence"/>
</dbReference>
<gene>
    <name evidence="6" type="ORF">SAMN05216289_105123</name>
</gene>
<evidence type="ECO:0000313" key="7">
    <source>
        <dbReference type="Proteomes" id="UP000198575"/>
    </source>
</evidence>
<reference evidence="6 7" key="1">
    <citation type="submission" date="2016-10" db="EMBL/GenBank/DDBJ databases">
        <authorList>
            <person name="de Groot N.N."/>
        </authorList>
    </citation>
    <scope>NUCLEOTIDE SEQUENCE [LARGE SCALE GENOMIC DNA]</scope>
    <source>
        <strain evidence="6 7">CGMCC 1.7659</strain>
    </source>
</reference>
<dbReference type="InterPro" id="IPR058163">
    <property type="entry name" value="LysR-type_TF_proteobact-type"/>
</dbReference>
<dbReference type="Gene3D" id="1.10.10.10">
    <property type="entry name" value="Winged helix-like DNA-binding domain superfamily/Winged helix DNA-binding domain"/>
    <property type="match status" value="1"/>
</dbReference>
<keyword evidence="3" id="KW-0238">DNA-binding</keyword>
<dbReference type="STRING" id="578942.SAMN05216289_105123"/>
<comment type="similarity">
    <text evidence="1">Belongs to the LysR transcriptional regulatory family.</text>
</comment>
<name>A0A1I4WM87_9GAMM</name>
<feature type="domain" description="HTH lysR-type" evidence="5">
    <location>
        <begin position="1"/>
        <end position="61"/>
    </location>
</feature>
<keyword evidence="4" id="KW-0804">Transcription</keyword>
<dbReference type="GO" id="GO:0003700">
    <property type="term" value="F:DNA-binding transcription factor activity"/>
    <property type="evidence" value="ECO:0007669"/>
    <property type="project" value="InterPro"/>
</dbReference>
<dbReference type="Pfam" id="PF03466">
    <property type="entry name" value="LysR_substrate"/>
    <property type="match status" value="1"/>
</dbReference>
<evidence type="ECO:0000256" key="3">
    <source>
        <dbReference type="ARBA" id="ARBA00023125"/>
    </source>
</evidence>
<evidence type="ECO:0000259" key="5">
    <source>
        <dbReference type="PROSITE" id="PS50931"/>
    </source>
</evidence>
<dbReference type="InterPro" id="IPR036390">
    <property type="entry name" value="WH_DNA-bd_sf"/>
</dbReference>
<dbReference type="FunFam" id="1.10.10.10:FF:000001">
    <property type="entry name" value="LysR family transcriptional regulator"/>
    <property type="match status" value="1"/>
</dbReference>
<dbReference type="InterPro" id="IPR005119">
    <property type="entry name" value="LysR_subst-bd"/>
</dbReference>
<sequence>MNRADLNTLSQFLAVARHRNFRRAAAELAMSTSTLSERIRDLEERMGVRLLNRTTRSTSLTEEGQRLFDRVGDAIAVLDDAVGHTGLHVGDSALSGMIRINGPAPALELRLMPLITSFLRAHPGVRFDIVSEGELVDVVERGFDAGVRYDDTLDQDVVAVRLGREQRMIIAGSPDYLERQGVPSSPDDLHDHACIAHRFARGNVLPWSLQRGAETIEFVPDGRLSVNTAAMARIGALDGVGLVYSFDDDLERDLEEGRLVRVLGDWTPPFPAPSLYFTERRLMPRAFRAFVDHVRRETREV</sequence>
<organism evidence="6 7">
    <name type="scientific">Dokdonella immobilis</name>
    <dbReference type="NCBI Taxonomy" id="578942"/>
    <lineage>
        <taxon>Bacteria</taxon>
        <taxon>Pseudomonadati</taxon>
        <taxon>Pseudomonadota</taxon>
        <taxon>Gammaproteobacteria</taxon>
        <taxon>Lysobacterales</taxon>
        <taxon>Rhodanobacteraceae</taxon>
        <taxon>Dokdonella</taxon>
    </lineage>
</organism>
<dbReference type="EMBL" id="FOVF01000005">
    <property type="protein sequence ID" value="SFN14260.1"/>
    <property type="molecule type" value="Genomic_DNA"/>
</dbReference>
<evidence type="ECO:0000256" key="4">
    <source>
        <dbReference type="ARBA" id="ARBA00023163"/>
    </source>
</evidence>
<proteinExistence type="inferred from homology"/>
<keyword evidence="7" id="KW-1185">Reference proteome</keyword>
<evidence type="ECO:0000256" key="2">
    <source>
        <dbReference type="ARBA" id="ARBA00023015"/>
    </source>
</evidence>
<dbReference type="PANTHER" id="PTHR30537">
    <property type="entry name" value="HTH-TYPE TRANSCRIPTIONAL REGULATOR"/>
    <property type="match status" value="1"/>
</dbReference>
<dbReference type="InterPro" id="IPR036388">
    <property type="entry name" value="WH-like_DNA-bd_sf"/>
</dbReference>
<dbReference type="SUPFAM" id="SSF53850">
    <property type="entry name" value="Periplasmic binding protein-like II"/>
    <property type="match status" value="1"/>
</dbReference>
<dbReference type="RefSeq" id="WP_092405807.1">
    <property type="nucleotide sequence ID" value="NZ_FOVF01000005.1"/>
</dbReference>
<accession>A0A1I4WM87</accession>
<dbReference type="AlphaFoldDB" id="A0A1I4WM87"/>
<dbReference type="OrthoDB" id="9810065at2"/>
<dbReference type="InterPro" id="IPR000847">
    <property type="entry name" value="LysR_HTH_N"/>
</dbReference>
<evidence type="ECO:0000256" key="1">
    <source>
        <dbReference type="ARBA" id="ARBA00009437"/>
    </source>
</evidence>
<protein>
    <submittedName>
        <fullName evidence="6">Transcriptional regulator, LysR family</fullName>
    </submittedName>
</protein>